<reference evidence="2" key="1">
    <citation type="journal article" date="2015" name="Nature">
        <title>Complex archaea that bridge the gap between prokaryotes and eukaryotes.</title>
        <authorList>
            <person name="Spang A."/>
            <person name="Saw J.H."/>
            <person name="Jorgensen S.L."/>
            <person name="Zaremba-Niedzwiedzka K."/>
            <person name="Martijn J."/>
            <person name="Lind A.E."/>
            <person name="van Eijk R."/>
            <person name="Schleper C."/>
            <person name="Guy L."/>
            <person name="Ettema T.J."/>
        </authorList>
    </citation>
    <scope>NUCLEOTIDE SEQUENCE</scope>
</reference>
<sequence>MSSPVRSVALCVLALVLAGASGAAMADPSTYEAGDPRLGFNLPNWQHGGPGTLAWEAAVEGIYDLGVREVSIITYRFVDKTTGGITASSAFGLASPSDNAQIAAAIAERVVMIDTRNILLDQFRSDADCSLDELRCHPPEQPNPSFPRWAPDEAGVG</sequence>
<feature type="region of interest" description="Disordered" evidence="1">
    <location>
        <begin position="138"/>
        <end position="157"/>
    </location>
</feature>
<accession>A0A0F8X5G8</accession>
<dbReference type="EMBL" id="LAZR01061214">
    <property type="protein sequence ID" value="KKK64033.1"/>
    <property type="molecule type" value="Genomic_DNA"/>
</dbReference>
<comment type="caution">
    <text evidence="2">The sequence shown here is derived from an EMBL/GenBank/DDBJ whole genome shotgun (WGS) entry which is preliminary data.</text>
</comment>
<name>A0A0F8X5G8_9ZZZZ</name>
<protein>
    <submittedName>
        <fullName evidence="2">Uncharacterized protein</fullName>
    </submittedName>
</protein>
<dbReference type="AlphaFoldDB" id="A0A0F8X5G8"/>
<organism evidence="2">
    <name type="scientific">marine sediment metagenome</name>
    <dbReference type="NCBI Taxonomy" id="412755"/>
    <lineage>
        <taxon>unclassified sequences</taxon>
        <taxon>metagenomes</taxon>
        <taxon>ecological metagenomes</taxon>
    </lineage>
</organism>
<evidence type="ECO:0000313" key="2">
    <source>
        <dbReference type="EMBL" id="KKK64033.1"/>
    </source>
</evidence>
<proteinExistence type="predicted"/>
<feature type="non-terminal residue" evidence="2">
    <location>
        <position position="157"/>
    </location>
</feature>
<gene>
    <name evidence="2" type="ORF">LCGC14_2988310</name>
</gene>
<evidence type="ECO:0000256" key="1">
    <source>
        <dbReference type="SAM" id="MobiDB-lite"/>
    </source>
</evidence>